<dbReference type="InterPro" id="IPR000209">
    <property type="entry name" value="Peptidase_S8/S53_dom"/>
</dbReference>
<feature type="chain" id="PRO_5040665154" evidence="7">
    <location>
        <begin position="17"/>
        <end position="402"/>
    </location>
</feature>
<dbReference type="InterPro" id="IPR034193">
    <property type="entry name" value="PCSK9_ProteinaseK-like"/>
</dbReference>
<dbReference type="AlphaFoldDB" id="A0A075ANX7"/>
<dbReference type="Proteomes" id="UP000030755">
    <property type="component" value="Unassembled WGS sequence"/>
</dbReference>
<feature type="active site" description="Charge relay system" evidence="5">
    <location>
        <position position="168"/>
    </location>
</feature>
<dbReference type="Gene3D" id="3.40.50.200">
    <property type="entry name" value="Peptidase S8/S53 domain"/>
    <property type="match status" value="1"/>
</dbReference>
<dbReference type="EMBL" id="ML005002">
    <property type="protein sequence ID" value="RKP20973.1"/>
    <property type="molecule type" value="Genomic_DNA"/>
</dbReference>
<evidence type="ECO:0000313" key="13">
    <source>
        <dbReference type="Proteomes" id="UP000281549"/>
    </source>
</evidence>
<evidence type="ECO:0000313" key="12">
    <source>
        <dbReference type="Proteomes" id="UP000030755"/>
    </source>
</evidence>
<comment type="similarity">
    <text evidence="1 5 6">Belongs to the peptidase S8 family.</text>
</comment>
<keyword evidence="12" id="KW-1185">Reference proteome</keyword>
<feature type="active site" description="Charge relay system" evidence="5">
    <location>
        <position position="136"/>
    </location>
</feature>
<name>A0A075ANX7_ROZAC</name>
<feature type="domain" description="Inhibitor I9" evidence="9">
    <location>
        <begin position="21"/>
        <end position="92"/>
    </location>
</feature>
<evidence type="ECO:0000256" key="3">
    <source>
        <dbReference type="ARBA" id="ARBA00022801"/>
    </source>
</evidence>
<keyword evidence="3 5" id="KW-0378">Hydrolase</keyword>
<evidence type="ECO:0000256" key="4">
    <source>
        <dbReference type="ARBA" id="ARBA00022825"/>
    </source>
</evidence>
<dbReference type="InterPro" id="IPR010259">
    <property type="entry name" value="S8pro/Inhibitor_I9"/>
</dbReference>
<dbReference type="SUPFAM" id="SSF54897">
    <property type="entry name" value="Protease propeptides/inhibitors"/>
    <property type="match status" value="1"/>
</dbReference>
<dbReference type="InterPro" id="IPR023828">
    <property type="entry name" value="Peptidase_S8_Ser-AS"/>
</dbReference>
<dbReference type="FunFam" id="3.40.50.200:FF:000007">
    <property type="entry name" value="Subtilisin-like serine protease"/>
    <property type="match status" value="1"/>
</dbReference>
<evidence type="ECO:0000259" key="9">
    <source>
        <dbReference type="Pfam" id="PF05922"/>
    </source>
</evidence>
<evidence type="ECO:0000256" key="6">
    <source>
        <dbReference type="RuleBase" id="RU003355"/>
    </source>
</evidence>
<proteinExistence type="inferred from homology"/>
<dbReference type="OMA" id="DSNYMFG"/>
<keyword evidence="4 5" id="KW-0720">Serine protease</keyword>
<dbReference type="PROSITE" id="PS51892">
    <property type="entry name" value="SUBTILASE"/>
    <property type="match status" value="1"/>
</dbReference>
<dbReference type="Gene3D" id="3.30.70.80">
    <property type="entry name" value="Peptidase S8 propeptide/proteinase inhibitor I9"/>
    <property type="match status" value="1"/>
</dbReference>
<dbReference type="InterPro" id="IPR023827">
    <property type="entry name" value="Peptidase_S8_Asp-AS"/>
</dbReference>
<dbReference type="STRING" id="988480.A0A075ANX7"/>
<evidence type="ECO:0000256" key="2">
    <source>
        <dbReference type="ARBA" id="ARBA00022670"/>
    </source>
</evidence>
<evidence type="ECO:0000313" key="11">
    <source>
        <dbReference type="EMBL" id="RKP20973.1"/>
    </source>
</evidence>
<evidence type="ECO:0000256" key="7">
    <source>
        <dbReference type="SAM" id="SignalP"/>
    </source>
</evidence>
<dbReference type="GO" id="GO:0004252">
    <property type="term" value="F:serine-type endopeptidase activity"/>
    <property type="evidence" value="ECO:0007669"/>
    <property type="project" value="UniProtKB-UniRule"/>
</dbReference>
<dbReference type="Pfam" id="PF00082">
    <property type="entry name" value="Peptidase_S8"/>
    <property type="match status" value="1"/>
</dbReference>
<dbReference type="OrthoDB" id="206201at2759"/>
<dbReference type="Pfam" id="PF05922">
    <property type="entry name" value="Inhibitor_I9"/>
    <property type="match status" value="1"/>
</dbReference>
<dbReference type="HOGENOM" id="CLU_011263_1_1_1"/>
<reference evidence="10 12" key="1">
    <citation type="journal article" date="2013" name="Curr. Biol.">
        <title>Shared signatures of parasitism and phylogenomics unite Cryptomycota and microsporidia.</title>
        <authorList>
            <person name="James T.Y."/>
            <person name="Pelin A."/>
            <person name="Bonen L."/>
            <person name="Ahrendt S."/>
            <person name="Sain D."/>
            <person name="Corradi N."/>
            <person name="Stajich J.E."/>
        </authorList>
    </citation>
    <scope>NUCLEOTIDE SEQUENCE [LARGE SCALE GENOMIC DNA]</scope>
    <source>
        <strain evidence="10">CSF55</strain>
        <strain evidence="10">CSF55</strain>
    </source>
</reference>
<feature type="active site" description="Charge relay system" evidence="5">
    <location>
        <position position="323"/>
    </location>
</feature>
<dbReference type="CDD" id="cd04077">
    <property type="entry name" value="Peptidases_S8_PCSK9_ProteinaseK_like"/>
    <property type="match status" value="1"/>
</dbReference>
<dbReference type="InterPro" id="IPR036852">
    <property type="entry name" value="Peptidase_S8/S53_dom_sf"/>
</dbReference>
<dbReference type="SUPFAM" id="SSF52743">
    <property type="entry name" value="Subtilisin-like"/>
    <property type="match status" value="1"/>
</dbReference>
<organism evidence="10 12">
    <name type="scientific">Rozella allomycis (strain CSF55)</name>
    <dbReference type="NCBI Taxonomy" id="988480"/>
    <lineage>
        <taxon>Eukaryota</taxon>
        <taxon>Fungi</taxon>
        <taxon>Fungi incertae sedis</taxon>
        <taxon>Cryptomycota</taxon>
        <taxon>Cryptomycota incertae sedis</taxon>
        <taxon>Rozella</taxon>
    </lineage>
</organism>
<evidence type="ECO:0000256" key="5">
    <source>
        <dbReference type="PROSITE-ProRule" id="PRU01240"/>
    </source>
</evidence>
<feature type="signal peptide" evidence="7">
    <location>
        <begin position="1"/>
        <end position="16"/>
    </location>
</feature>
<dbReference type="InterPro" id="IPR015500">
    <property type="entry name" value="Peptidase_S8_subtilisin-rel"/>
</dbReference>
<dbReference type="GO" id="GO:0005615">
    <property type="term" value="C:extracellular space"/>
    <property type="evidence" value="ECO:0007669"/>
    <property type="project" value="TreeGrafter"/>
</dbReference>
<dbReference type="InterPro" id="IPR050131">
    <property type="entry name" value="Peptidase_S8_subtilisin-like"/>
</dbReference>
<evidence type="ECO:0000259" key="8">
    <source>
        <dbReference type="Pfam" id="PF00082"/>
    </source>
</evidence>
<dbReference type="GO" id="GO:0006508">
    <property type="term" value="P:proteolysis"/>
    <property type="evidence" value="ECO:0007669"/>
    <property type="project" value="UniProtKB-KW"/>
</dbReference>
<reference evidence="11" key="3">
    <citation type="submission" date="2018-08" db="EMBL/GenBank/DDBJ databases">
        <title>Leveraging single-cell genomics to expand the Fungal Tree of Life.</title>
        <authorList>
            <consortium name="DOE Joint Genome Institute"/>
            <person name="Ahrendt S.R."/>
            <person name="Quandt C.A."/>
            <person name="Ciobanu D."/>
            <person name="Clum A."/>
            <person name="Salamov A."/>
            <person name="Andreopoulos B."/>
            <person name="Cheng J.-F."/>
            <person name="Woyke T."/>
            <person name="Pelin A."/>
            <person name="Henrissat B."/>
            <person name="Reynolds N."/>
            <person name="Benny G.L."/>
            <person name="Smith M.E."/>
            <person name="James T.Y."/>
            <person name="Grigoriev I.V."/>
        </authorList>
    </citation>
    <scope>NUCLEOTIDE SEQUENCE</scope>
    <source>
        <strain evidence="11">CSF55</strain>
    </source>
</reference>
<dbReference type="InterPro" id="IPR037045">
    <property type="entry name" value="S8pro/Inhibitor_I9_sf"/>
</dbReference>
<feature type="domain" description="Peptidase S8/S53" evidence="8">
    <location>
        <begin position="127"/>
        <end position="358"/>
    </location>
</feature>
<reference evidence="13" key="2">
    <citation type="journal article" date="2018" name="Nat. Microbiol.">
        <title>Leveraging single-cell genomics to expand the fungal tree of life.</title>
        <authorList>
            <person name="Ahrendt S.R."/>
            <person name="Quandt C.A."/>
            <person name="Ciobanu D."/>
            <person name="Clum A."/>
            <person name="Salamov A."/>
            <person name="Andreopoulos B."/>
            <person name="Cheng J.F."/>
            <person name="Woyke T."/>
            <person name="Pelin A."/>
            <person name="Henrissat B."/>
            <person name="Reynolds N.K."/>
            <person name="Benny G.L."/>
            <person name="Smith M.E."/>
            <person name="James T.Y."/>
            <person name="Grigoriev I.V."/>
        </authorList>
    </citation>
    <scope>NUCLEOTIDE SEQUENCE [LARGE SCALE GENOMIC DNA]</scope>
    <source>
        <strain evidence="13">CSF55</strain>
    </source>
</reference>
<dbReference type="PROSITE" id="PS00138">
    <property type="entry name" value="SUBTILASE_SER"/>
    <property type="match status" value="1"/>
</dbReference>
<keyword evidence="7" id="KW-0732">Signal</keyword>
<gene>
    <name evidence="10" type="ORF">O9G_000078</name>
    <name evidence="11" type="ORF">ROZALSC1DRAFT_27585</name>
</gene>
<dbReference type="PROSITE" id="PS00136">
    <property type="entry name" value="SUBTILASE_ASP"/>
    <property type="match status" value="1"/>
</dbReference>
<evidence type="ECO:0000313" key="10">
    <source>
        <dbReference type="EMBL" id="EPZ31599.1"/>
    </source>
</evidence>
<sequence>MRLLSLTLAIAASVLAVDPGYIVLLRDGVNVDEHLYSLRQEFAASQRTEDNGIIHIYESFNGYAAKMDPNVLSILTNSDDILAIEANKEYSIMDVQSSPPSWGLPRISSRNAFTLNTPYFYNEKAAGQGVDVYVVDTGVRIEHEDFDGRAVWGITVPKGDKDADGQGHGTHVATTIAGNKYGVAKQAKIIAVKVLKDNGSGNLFDVLKGIDWVAKQKETTKRPSVINMSLGGPKSFIINFVVELAVKKGVHVAVAAGNDNKDACQYSPASANGVVSTGASNINDERAFFSNFGECVTLFAPGLNITAGWKDSNTDSKTISGTSMASPHAAGVLALILSEKDMTPAESKEKIVSLATKDKLTKLGDGSPNLLLFNGYQKSISAKKSFTGFKIQRLENNNNVYF</sequence>
<dbReference type="PANTHER" id="PTHR43806:SF11">
    <property type="entry name" value="CEREVISIN-RELATED"/>
    <property type="match status" value="1"/>
</dbReference>
<dbReference type="EMBL" id="KE561209">
    <property type="protein sequence ID" value="EPZ31599.1"/>
    <property type="molecule type" value="Genomic_DNA"/>
</dbReference>
<dbReference type="PANTHER" id="PTHR43806">
    <property type="entry name" value="PEPTIDASE S8"/>
    <property type="match status" value="1"/>
</dbReference>
<dbReference type="Proteomes" id="UP000281549">
    <property type="component" value="Unassembled WGS sequence"/>
</dbReference>
<evidence type="ECO:0000256" key="1">
    <source>
        <dbReference type="ARBA" id="ARBA00011073"/>
    </source>
</evidence>
<keyword evidence="2 5" id="KW-0645">Protease</keyword>
<dbReference type="PRINTS" id="PR00723">
    <property type="entry name" value="SUBTILISIN"/>
</dbReference>
<protein>
    <submittedName>
        <fullName evidence="10">Peptidase S8, subtilisin-related domain-containing protein</fullName>
    </submittedName>
</protein>
<accession>A0A075ANX7</accession>